<dbReference type="Proteomes" id="UP000502706">
    <property type="component" value="Chromosome"/>
</dbReference>
<evidence type="ECO:0000313" key="2">
    <source>
        <dbReference type="EMBL" id="QIN77808.1"/>
    </source>
</evidence>
<sequence length="144" mass="16500">MRWIRKLFGGEGERGREPEGGPRRVLSPEETEKIGTEEDLLVGYEAALERNTQAARAEGRGDVEAAIRLYELSVAEEFVGAHPYERLAALHESRRRYAEALRVTEAYVRLARSGRLPRGSQRSADRKLPEFEARAERYRRMLES</sequence>
<evidence type="ECO:0000313" key="3">
    <source>
        <dbReference type="Proteomes" id="UP000502706"/>
    </source>
</evidence>
<feature type="compositionally biased region" description="Basic and acidic residues" evidence="1">
    <location>
        <begin position="11"/>
        <end position="32"/>
    </location>
</feature>
<protein>
    <recommendedName>
        <fullName evidence="4">Tetratricopeptide repeat protein</fullName>
    </recommendedName>
</protein>
<evidence type="ECO:0000256" key="1">
    <source>
        <dbReference type="SAM" id="MobiDB-lite"/>
    </source>
</evidence>
<gene>
    <name evidence="2" type="ORF">GBA65_03945</name>
</gene>
<dbReference type="AlphaFoldDB" id="A0A6G8PTH1"/>
<feature type="region of interest" description="Disordered" evidence="1">
    <location>
        <begin position="1"/>
        <end position="32"/>
    </location>
</feature>
<evidence type="ECO:0008006" key="4">
    <source>
        <dbReference type="Google" id="ProtNLM"/>
    </source>
</evidence>
<reference evidence="2 3" key="1">
    <citation type="submission" date="2019-10" db="EMBL/GenBank/DDBJ databases">
        <title>Rubrobacter sp nov SCSIO 52915 isolated from a deep-sea sediment in the South China Sea.</title>
        <authorList>
            <person name="Chen R.W."/>
        </authorList>
    </citation>
    <scope>NUCLEOTIDE SEQUENCE [LARGE SCALE GENOMIC DNA]</scope>
    <source>
        <strain evidence="2 3">SCSIO 52915</strain>
    </source>
</reference>
<organism evidence="2 3">
    <name type="scientific">Rubrobacter marinus</name>
    <dbReference type="NCBI Taxonomy" id="2653852"/>
    <lineage>
        <taxon>Bacteria</taxon>
        <taxon>Bacillati</taxon>
        <taxon>Actinomycetota</taxon>
        <taxon>Rubrobacteria</taxon>
        <taxon>Rubrobacterales</taxon>
        <taxon>Rubrobacteraceae</taxon>
        <taxon>Rubrobacter</taxon>
    </lineage>
</organism>
<name>A0A6G8PTH1_9ACTN</name>
<dbReference type="RefSeq" id="WP_166395487.1">
    <property type="nucleotide sequence ID" value="NZ_CP045121.1"/>
</dbReference>
<proteinExistence type="predicted"/>
<accession>A0A6G8PTH1</accession>
<dbReference type="KEGG" id="rmar:GBA65_03945"/>
<keyword evidence="3" id="KW-1185">Reference proteome</keyword>
<dbReference type="EMBL" id="CP045121">
    <property type="protein sequence ID" value="QIN77808.1"/>
    <property type="molecule type" value="Genomic_DNA"/>
</dbReference>